<organism evidence="1 2">
    <name type="scientific">Cohnella silvisoli</name>
    <dbReference type="NCBI Taxonomy" id="2873699"/>
    <lineage>
        <taxon>Bacteria</taxon>
        <taxon>Bacillati</taxon>
        <taxon>Bacillota</taxon>
        <taxon>Bacilli</taxon>
        <taxon>Bacillales</taxon>
        <taxon>Paenibacillaceae</taxon>
        <taxon>Cohnella</taxon>
    </lineage>
</organism>
<dbReference type="EMBL" id="JASKHM010000005">
    <property type="protein sequence ID" value="MEQ4482952.1"/>
    <property type="molecule type" value="Genomic_DNA"/>
</dbReference>
<accession>A0ABV1KSI5</accession>
<dbReference type="Proteomes" id="UP001493487">
    <property type="component" value="Unassembled WGS sequence"/>
</dbReference>
<name>A0ABV1KSI5_9BACL</name>
<sequence>MMARTLRASRANDKPFELELCLPGALSRLLKQLISFKLSA</sequence>
<protein>
    <submittedName>
        <fullName evidence="1">Uncharacterized protein</fullName>
    </submittedName>
</protein>
<evidence type="ECO:0000313" key="1">
    <source>
        <dbReference type="EMBL" id="MEQ4482952.1"/>
    </source>
</evidence>
<keyword evidence="2" id="KW-1185">Reference proteome</keyword>
<gene>
    <name evidence="1" type="ORF">QJS35_11145</name>
</gene>
<proteinExistence type="predicted"/>
<evidence type="ECO:0000313" key="2">
    <source>
        <dbReference type="Proteomes" id="UP001493487"/>
    </source>
</evidence>
<dbReference type="RefSeq" id="WP_255678474.1">
    <property type="nucleotide sequence ID" value="NZ_JAIOAP010000005.1"/>
</dbReference>
<comment type="caution">
    <text evidence="1">The sequence shown here is derived from an EMBL/GenBank/DDBJ whole genome shotgun (WGS) entry which is preliminary data.</text>
</comment>
<reference evidence="1 2" key="1">
    <citation type="journal article" date="2023" name="Genome Announc.">
        <title>Pan-Genome Analyses of the Genus Cohnella and Proposal of the Novel Species Cohnella silvisoli sp. nov., Isolated from Forest Soil.</title>
        <authorList>
            <person name="Wang C."/>
            <person name="Mao L."/>
            <person name="Bao G."/>
            <person name="Zhu H."/>
        </authorList>
    </citation>
    <scope>NUCLEOTIDE SEQUENCE [LARGE SCALE GENOMIC DNA]</scope>
    <source>
        <strain evidence="1 2">NL03-T5-1</strain>
    </source>
</reference>